<sequence>MKFTWNIKFAGFFFLGFFLAAYLNLGSMGIALAGAVCAFIYFQLKPVEEVD</sequence>
<dbReference type="AlphaFoldDB" id="A0A645I626"/>
<proteinExistence type="predicted"/>
<name>A0A645I626_9ZZZZ</name>
<comment type="caution">
    <text evidence="1">The sequence shown here is derived from an EMBL/GenBank/DDBJ whole genome shotgun (WGS) entry which is preliminary data.</text>
</comment>
<organism evidence="1">
    <name type="scientific">bioreactor metagenome</name>
    <dbReference type="NCBI Taxonomy" id="1076179"/>
    <lineage>
        <taxon>unclassified sequences</taxon>
        <taxon>metagenomes</taxon>
        <taxon>ecological metagenomes</taxon>
    </lineage>
</organism>
<accession>A0A645I626</accession>
<dbReference type="EMBL" id="VSSQ01102540">
    <property type="protein sequence ID" value="MPN43854.1"/>
    <property type="molecule type" value="Genomic_DNA"/>
</dbReference>
<protein>
    <submittedName>
        <fullName evidence="1">Uncharacterized protein</fullName>
    </submittedName>
</protein>
<reference evidence="1" key="1">
    <citation type="submission" date="2019-08" db="EMBL/GenBank/DDBJ databases">
        <authorList>
            <person name="Kucharzyk K."/>
            <person name="Murdoch R.W."/>
            <person name="Higgins S."/>
            <person name="Loffler F."/>
        </authorList>
    </citation>
    <scope>NUCLEOTIDE SEQUENCE</scope>
</reference>
<gene>
    <name evidence="1" type="ORF">SDC9_191415</name>
</gene>
<evidence type="ECO:0000313" key="1">
    <source>
        <dbReference type="EMBL" id="MPN43854.1"/>
    </source>
</evidence>